<dbReference type="Pfam" id="PF08282">
    <property type="entry name" value="Hydrolase_3"/>
    <property type="match status" value="1"/>
</dbReference>
<organism evidence="1 2">
    <name type="scientific">Oceanobacillus chungangensis</name>
    <dbReference type="NCBI Taxonomy" id="1229152"/>
    <lineage>
        <taxon>Bacteria</taxon>
        <taxon>Bacillati</taxon>
        <taxon>Bacillota</taxon>
        <taxon>Bacilli</taxon>
        <taxon>Bacillales</taxon>
        <taxon>Bacillaceae</taxon>
        <taxon>Oceanobacillus</taxon>
    </lineage>
</organism>
<comment type="caution">
    <text evidence="1">The sequence shown here is derived from an EMBL/GenBank/DDBJ whole genome shotgun (WGS) entry which is preliminary data.</text>
</comment>
<accession>A0A3D8PR07</accession>
<dbReference type="PROSITE" id="PS01229">
    <property type="entry name" value="COF_2"/>
    <property type="match status" value="1"/>
</dbReference>
<dbReference type="RefSeq" id="WP_115750171.1">
    <property type="nucleotide sequence ID" value="NZ_PIOD01000013.1"/>
</dbReference>
<dbReference type="OrthoDB" id="9806027at2"/>
<sequence length="288" mass="31569">MKLIASDLDGTLLNEDGVVSEENAEAIKKAINQGIKFVVATGRSYEAASKPLQAVGITSPIISLNGAVSYGQDQGIIRKVTMDKEISRKILASCQKRDMYIEFFTNDGIYSGSREYFLQVLVDIMKSANPNITDEEVREKAELRFQAEPVTFIGNYEEIFSIESVEIYKILSFSHDKEKLAAVREELEAETGIAITSSGDINLEFNHPEAQKGIALDSFAASMGIEMNDVMALGDNWNDASMLQMAGRGVAMENAAEGIQDLCDYTTKSNIEHGVAAAIEEMLQEVKA</sequence>
<dbReference type="InterPro" id="IPR006379">
    <property type="entry name" value="HAD-SF_hydro_IIB"/>
</dbReference>
<evidence type="ECO:0000313" key="1">
    <source>
        <dbReference type="EMBL" id="RDW17395.1"/>
    </source>
</evidence>
<dbReference type="Gene3D" id="3.40.50.1000">
    <property type="entry name" value="HAD superfamily/HAD-like"/>
    <property type="match status" value="1"/>
</dbReference>
<gene>
    <name evidence="1" type="ORF">CWR45_12255</name>
</gene>
<dbReference type="GO" id="GO:0000287">
    <property type="term" value="F:magnesium ion binding"/>
    <property type="evidence" value="ECO:0007669"/>
    <property type="project" value="TreeGrafter"/>
</dbReference>
<evidence type="ECO:0000313" key="2">
    <source>
        <dbReference type="Proteomes" id="UP000256520"/>
    </source>
</evidence>
<dbReference type="NCBIfam" id="TIGR00099">
    <property type="entry name" value="Cof-subfamily"/>
    <property type="match status" value="1"/>
</dbReference>
<dbReference type="Gene3D" id="3.30.1240.10">
    <property type="match status" value="1"/>
</dbReference>
<dbReference type="SFLD" id="SFLDS00003">
    <property type="entry name" value="Haloacid_Dehalogenase"/>
    <property type="match status" value="1"/>
</dbReference>
<dbReference type="EMBL" id="PIOD01000013">
    <property type="protein sequence ID" value="RDW17395.1"/>
    <property type="molecule type" value="Genomic_DNA"/>
</dbReference>
<reference evidence="2" key="1">
    <citation type="submission" date="2017-11" db="EMBL/GenBank/DDBJ databases">
        <authorList>
            <person name="Zhu W."/>
        </authorList>
    </citation>
    <scope>NUCLEOTIDE SEQUENCE [LARGE SCALE GENOMIC DNA]</scope>
    <source>
        <strain evidence="2">CAU 1051</strain>
    </source>
</reference>
<dbReference type="PANTHER" id="PTHR10000">
    <property type="entry name" value="PHOSPHOSERINE PHOSPHATASE"/>
    <property type="match status" value="1"/>
</dbReference>
<dbReference type="GO" id="GO:0005829">
    <property type="term" value="C:cytosol"/>
    <property type="evidence" value="ECO:0007669"/>
    <property type="project" value="TreeGrafter"/>
</dbReference>
<dbReference type="SUPFAM" id="SSF56784">
    <property type="entry name" value="HAD-like"/>
    <property type="match status" value="1"/>
</dbReference>
<dbReference type="InterPro" id="IPR023214">
    <property type="entry name" value="HAD_sf"/>
</dbReference>
<name>A0A3D8PR07_9BACI</name>
<dbReference type="InterPro" id="IPR000150">
    <property type="entry name" value="Cof"/>
</dbReference>
<keyword evidence="2" id="KW-1185">Reference proteome</keyword>
<dbReference type="InterPro" id="IPR036412">
    <property type="entry name" value="HAD-like_sf"/>
</dbReference>
<dbReference type="CDD" id="cd07516">
    <property type="entry name" value="HAD_Pase"/>
    <property type="match status" value="1"/>
</dbReference>
<dbReference type="SFLD" id="SFLDG01144">
    <property type="entry name" value="C2.B.4:_PGP_Like"/>
    <property type="match status" value="1"/>
</dbReference>
<dbReference type="AlphaFoldDB" id="A0A3D8PR07"/>
<protein>
    <submittedName>
        <fullName evidence="1">Cof-type HAD-IIB family hydrolase</fullName>
    </submittedName>
</protein>
<dbReference type="Proteomes" id="UP000256520">
    <property type="component" value="Unassembled WGS sequence"/>
</dbReference>
<dbReference type="GO" id="GO:0016791">
    <property type="term" value="F:phosphatase activity"/>
    <property type="evidence" value="ECO:0007669"/>
    <property type="project" value="TreeGrafter"/>
</dbReference>
<proteinExistence type="predicted"/>
<dbReference type="PROSITE" id="PS01228">
    <property type="entry name" value="COF_1"/>
    <property type="match status" value="1"/>
</dbReference>
<dbReference type="PANTHER" id="PTHR10000:SF55">
    <property type="entry name" value="5-AMINO-6-(5-PHOSPHO-D-RIBITYLAMINO)URACIL PHOSPHATASE YCSE"/>
    <property type="match status" value="1"/>
</dbReference>
<dbReference type="SFLD" id="SFLDG01140">
    <property type="entry name" value="C2.B:_Phosphomannomutase_and_P"/>
    <property type="match status" value="1"/>
</dbReference>
<keyword evidence="1" id="KW-0378">Hydrolase</keyword>
<dbReference type="NCBIfam" id="TIGR01484">
    <property type="entry name" value="HAD-SF-IIB"/>
    <property type="match status" value="1"/>
</dbReference>